<dbReference type="SUPFAM" id="SSF81321">
    <property type="entry name" value="Family A G protein-coupled receptor-like"/>
    <property type="match status" value="1"/>
</dbReference>
<protein>
    <recommendedName>
        <fullName evidence="14">G-protein coupled receptors family 1 profile domain-containing protein</fullName>
    </recommendedName>
</protein>
<dbReference type="PRINTS" id="PR00237">
    <property type="entry name" value="GPCRRHODOPSN"/>
</dbReference>
<feature type="chain" id="PRO_5029870917" description="G-protein coupled receptors family 1 profile domain-containing protein" evidence="13">
    <location>
        <begin position="24"/>
        <end position="828"/>
    </location>
</feature>
<dbReference type="OrthoDB" id="5981530at2759"/>
<evidence type="ECO:0000256" key="4">
    <source>
        <dbReference type="ARBA" id="ARBA00022692"/>
    </source>
</evidence>
<dbReference type="InterPro" id="IPR002131">
    <property type="entry name" value="Gphrmn_rcpt_fam"/>
</dbReference>
<feature type="transmembrane region" description="Helical" evidence="12">
    <location>
        <begin position="482"/>
        <end position="503"/>
    </location>
</feature>
<feature type="compositionally biased region" description="Polar residues" evidence="11">
    <location>
        <begin position="701"/>
        <end position="710"/>
    </location>
</feature>
<name>A0A7M5XGW0_9CNID</name>
<evidence type="ECO:0000259" key="14">
    <source>
        <dbReference type="PROSITE" id="PS50262"/>
    </source>
</evidence>
<evidence type="ECO:0000313" key="16">
    <source>
        <dbReference type="Proteomes" id="UP000594262"/>
    </source>
</evidence>
<dbReference type="PANTHER" id="PTHR24372">
    <property type="entry name" value="GLYCOPROTEIN HORMONE RECEPTOR"/>
    <property type="match status" value="1"/>
</dbReference>
<feature type="transmembrane region" description="Helical" evidence="12">
    <location>
        <begin position="524"/>
        <end position="544"/>
    </location>
</feature>
<evidence type="ECO:0000256" key="1">
    <source>
        <dbReference type="ARBA" id="ARBA00004651"/>
    </source>
</evidence>
<feature type="transmembrane region" description="Helical" evidence="12">
    <location>
        <begin position="405"/>
        <end position="427"/>
    </location>
</feature>
<accession>A0A7M5XGW0</accession>
<evidence type="ECO:0000256" key="13">
    <source>
        <dbReference type="SAM" id="SignalP"/>
    </source>
</evidence>
<keyword evidence="5" id="KW-0677">Repeat</keyword>
<evidence type="ECO:0000313" key="15">
    <source>
        <dbReference type="EnsemblMetazoa" id="CLYHEMP022122.1"/>
    </source>
</evidence>
<keyword evidence="3" id="KW-0433">Leucine-rich repeat</keyword>
<keyword evidence="2" id="KW-1003">Cell membrane</keyword>
<feature type="signal peptide" evidence="13">
    <location>
        <begin position="1"/>
        <end position="23"/>
    </location>
</feature>
<evidence type="ECO:0000256" key="2">
    <source>
        <dbReference type="ARBA" id="ARBA00022475"/>
    </source>
</evidence>
<dbReference type="PROSITE" id="PS00237">
    <property type="entry name" value="G_PROTEIN_RECEP_F1_1"/>
    <property type="match status" value="1"/>
</dbReference>
<keyword evidence="7" id="KW-0297">G-protein coupled receptor</keyword>
<keyword evidence="10" id="KW-0807">Transducer</keyword>
<feature type="transmembrane region" description="Helical" evidence="12">
    <location>
        <begin position="439"/>
        <end position="462"/>
    </location>
</feature>
<keyword evidence="8 12" id="KW-0472">Membrane</keyword>
<evidence type="ECO:0000256" key="6">
    <source>
        <dbReference type="ARBA" id="ARBA00022989"/>
    </source>
</evidence>
<dbReference type="PRINTS" id="PR00373">
    <property type="entry name" value="GLYCHORMONER"/>
</dbReference>
<comment type="subcellular location">
    <subcellularLocation>
        <location evidence="1">Cell membrane</location>
        <topology evidence="1">Multi-pass membrane protein</topology>
    </subcellularLocation>
</comment>
<dbReference type="GO" id="GO:0008528">
    <property type="term" value="F:G protein-coupled peptide receptor activity"/>
    <property type="evidence" value="ECO:0007669"/>
    <property type="project" value="TreeGrafter"/>
</dbReference>
<dbReference type="GO" id="GO:0016500">
    <property type="term" value="F:protein-hormone receptor activity"/>
    <property type="evidence" value="ECO:0007669"/>
    <property type="project" value="InterPro"/>
</dbReference>
<evidence type="ECO:0000256" key="11">
    <source>
        <dbReference type="SAM" id="MobiDB-lite"/>
    </source>
</evidence>
<keyword evidence="6 12" id="KW-1133">Transmembrane helix</keyword>
<dbReference type="InterPro" id="IPR000276">
    <property type="entry name" value="GPCR_Rhodpsn"/>
</dbReference>
<organism evidence="15 16">
    <name type="scientific">Clytia hemisphaerica</name>
    <dbReference type="NCBI Taxonomy" id="252671"/>
    <lineage>
        <taxon>Eukaryota</taxon>
        <taxon>Metazoa</taxon>
        <taxon>Cnidaria</taxon>
        <taxon>Hydrozoa</taxon>
        <taxon>Hydroidolina</taxon>
        <taxon>Leptothecata</taxon>
        <taxon>Obeliida</taxon>
        <taxon>Clytiidae</taxon>
        <taxon>Clytia</taxon>
    </lineage>
</organism>
<dbReference type="InterPro" id="IPR017452">
    <property type="entry name" value="GPCR_Rhodpsn_7TM"/>
</dbReference>
<keyword evidence="16" id="KW-1185">Reference proteome</keyword>
<dbReference type="EnsemblMetazoa" id="CLYHEMT022122.1">
    <property type="protein sequence ID" value="CLYHEMP022122.1"/>
    <property type="gene ID" value="CLYHEMG022122"/>
</dbReference>
<feature type="transmembrane region" description="Helical" evidence="12">
    <location>
        <begin position="653"/>
        <end position="673"/>
    </location>
</feature>
<keyword evidence="9" id="KW-0675">Receptor</keyword>
<feature type="region of interest" description="Disordered" evidence="11">
    <location>
        <begin position="763"/>
        <end position="805"/>
    </location>
</feature>
<dbReference type="Pfam" id="PF00001">
    <property type="entry name" value="7tm_1"/>
    <property type="match status" value="1"/>
</dbReference>
<evidence type="ECO:0000256" key="7">
    <source>
        <dbReference type="ARBA" id="ARBA00023040"/>
    </source>
</evidence>
<feature type="transmembrane region" description="Helical" evidence="12">
    <location>
        <begin position="618"/>
        <end position="641"/>
    </location>
</feature>
<proteinExistence type="predicted"/>
<feature type="transmembrane region" description="Helical" evidence="12">
    <location>
        <begin position="564"/>
        <end position="589"/>
    </location>
</feature>
<feature type="domain" description="G-protein coupled receptors family 1 profile" evidence="14">
    <location>
        <begin position="417"/>
        <end position="670"/>
    </location>
</feature>
<feature type="compositionally biased region" description="Basic and acidic residues" evidence="11">
    <location>
        <begin position="763"/>
        <end position="789"/>
    </location>
</feature>
<feature type="region of interest" description="Disordered" evidence="11">
    <location>
        <begin position="701"/>
        <end position="724"/>
    </location>
</feature>
<feature type="compositionally biased region" description="Polar residues" evidence="11">
    <location>
        <begin position="791"/>
        <end position="805"/>
    </location>
</feature>
<dbReference type="InterPro" id="IPR032675">
    <property type="entry name" value="LRR_dom_sf"/>
</dbReference>
<dbReference type="GeneID" id="136809840"/>
<dbReference type="AlphaFoldDB" id="A0A7M5XGW0"/>
<dbReference type="PROSITE" id="PS50262">
    <property type="entry name" value="G_PROTEIN_RECEP_F1_2"/>
    <property type="match status" value="1"/>
</dbReference>
<evidence type="ECO:0000256" key="10">
    <source>
        <dbReference type="ARBA" id="ARBA00023224"/>
    </source>
</evidence>
<dbReference type="PANTHER" id="PTHR24372:SF74">
    <property type="entry name" value="LP13728P"/>
    <property type="match status" value="1"/>
</dbReference>
<dbReference type="Gene3D" id="3.80.10.10">
    <property type="entry name" value="Ribonuclease Inhibitor"/>
    <property type="match status" value="1"/>
</dbReference>
<keyword evidence="4 12" id="KW-0812">Transmembrane</keyword>
<dbReference type="SUPFAM" id="SSF52058">
    <property type="entry name" value="L domain-like"/>
    <property type="match status" value="1"/>
</dbReference>
<evidence type="ECO:0000256" key="3">
    <source>
        <dbReference type="ARBA" id="ARBA00022614"/>
    </source>
</evidence>
<sequence>MNLFLFWIFAISICGNLVVMVESQGDSDFPIDDFKDISGDSNDFEDQNIRLGGTLQMQLTAITEIPQNLMREMAQNVDSVQMAHNKIKRISKKDFPRGCCLNVIYINLHDNFIEEIEDGVFEHLPKLVRVDLSDNLIHKFPNLKAKKLQRLDLQTNIIEKIDKRAMDHYKVIWHLDMRWNKVHHVVEHTFEENKKLIYLNIGHNPLKKVDEYGLPASLENLHLDDTKLSRLPSAHGIKNLKRLSIKKVPLLFTIPDPKKFENLDRIDVTYSMHCCAFEQRELERKNEYLANKNPADTGKQCNNTIGELSDFGDIDTPDFTGGDDGFGNENDTMSGDSEDFFRDDLMHKYLDAVFGPEPEESTITNLSVCDYGEGIKYKANPVKCNPKPDAFNPCQDVMGTTALRLFSWLISIFAILGNLFQLIILFYSRQELSVYKLLMYNLGFSNLMMGMYLLVLCCVDTYTFGEYYNYVQMWQYSGGCQAFGFIALFATQLSFCSLVLITVERFLLIIFALKVGKQMKLNHAKIAVAAVWFYSFIVAILPVTGKVSSYSKIAICLPVDIPNIIAIGYIVWLLLAYVIAFIVIVVCYVKMYASISQSRPGTPGSTSNQIDVQVAKRMAMIIFSNFLCWLPISIVGFVALWSGLRMNVDVAKFLLVFIFPLNACTNPFLYAIFTRVFRGDTLALLSSCGLCKKAEQNYRNRAPTNYMKSQQRPKHPSAGGGDQRHFMHYEPPVRAIDRFERNIENQTEFDSPETPIKAMIDPNRRQIYDETKPRSDSTRGLLEDKDPRFRSASSDTCSTGMSVQSTDSEVYDEFSRMIGSVKTENYLA</sequence>
<dbReference type="RefSeq" id="XP_066922495.1">
    <property type="nucleotide sequence ID" value="XM_067066394.1"/>
</dbReference>
<dbReference type="GO" id="GO:0005886">
    <property type="term" value="C:plasma membrane"/>
    <property type="evidence" value="ECO:0007669"/>
    <property type="project" value="UniProtKB-SubCell"/>
</dbReference>
<dbReference type="Proteomes" id="UP000594262">
    <property type="component" value="Unplaced"/>
</dbReference>
<keyword evidence="13" id="KW-0732">Signal</keyword>
<evidence type="ECO:0000256" key="9">
    <source>
        <dbReference type="ARBA" id="ARBA00023170"/>
    </source>
</evidence>
<dbReference type="GO" id="GO:0009755">
    <property type="term" value="P:hormone-mediated signaling pathway"/>
    <property type="evidence" value="ECO:0007669"/>
    <property type="project" value="TreeGrafter"/>
</dbReference>
<evidence type="ECO:0000256" key="5">
    <source>
        <dbReference type="ARBA" id="ARBA00022737"/>
    </source>
</evidence>
<reference evidence="15" key="1">
    <citation type="submission" date="2021-01" db="UniProtKB">
        <authorList>
            <consortium name="EnsemblMetazoa"/>
        </authorList>
    </citation>
    <scope>IDENTIFICATION</scope>
</reference>
<evidence type="ECO:0000256" key="12">
    <source>
        <dbReference type="SAM" id="Phobius"/>
    </source>
</evidence>
<dbReference type="GO" id="GO:0007189">
    <property type="term" value="P:adenylate cyclase-activating G protein-coupled receptor signaling pathway"/>
    <property type="evidence" value="ECO:0007669"/>
    <property type="project" value="TreeGrafter"/>
</dbReference>
<dbReference type="Gene3D" id="1.20.1070.10">
    <property type="entry name" value="Rhodopsin 7-helix transmembrane proteins"/>
    <property type="match status" value="1"/>
</dbReference>
<evidence type="ECO:0000256" key="8">
    <source>
        <dbReference type="ARBA" id="ARBA00023136"/>
    </source>
</evidence>